<evidence type="ECO:0000256" key="1">
    <source>
        <dbReference type="ARBA" id="ARBA00004651"/>
    </source>
</evidence>
<dbReference type="AlphaFoldDB" id="A0A0M0GA72"/>
<comment type="subcellular location">
    <subcellularLocation>
        <location evidence="1 9">Cell membrane</location>
        <topology evidence="1 9">Multi-pass membrane protein</topology>
    </subcellularLocation>
</comment>
<gene>
    <name evidence="10" type="ORF">AF332_07960</name>
</gene>
<dbReference type="GO" id="GO:0015188">
    <property type="term" value="F:L-isoleucine transmembrane transporter activity"/>
    <property type="evidence" value="ECO:0007669"/>
    <property type="project" value="TreeGrafter"/>
</dbReference>
<organism evidence="10 11">
    <name type="scientific">Sporosarcina globispora</name>
    <name type="common">Bacillus globisporus</name>
    <dbReference type="NCBI Taxonomy" id="1459"/>
    <lineage>
        <taxon>Bacteria</taxon>
        <taxon>Bacillati</taxon>
        <taxon>Bacillota</taxon>
        <taxon>Bacilli</taxon>
        <taxon>Bacillales</taxon>
        <taxon>Caryophanaceae</taxon>
        <taxon>Sporosarcina</taxon>
    </lineage>
</organism>
<dbReference type="GO" id="GO:0015190">
    <property type="term" value="F:L-leucine transmembrane transporter activity"/>
    <property type="evidence" value="ECO:0007669"/>
    <property type="project" value="TreeGrafter"/>
</dbReference>
<name>A0A0M0GA72_SPOGL</name>
<dbReference type="OrthoDB" id="9783920at2"/>
<keyword evidence="5" id="KW-0812">Transmembrane</keyword>
<comment type="function">
    <text evidence="9">Component of the transport system for branched-chain amino acids.</text>
</comment>
<dbReference type="PANTHER" id="PTHR30588:SF8">
    <property type="entry name" value="BRANCHED-CHAIN AMINO ACID PERMEASE BRAB"/>
    <property type="match status" value="1"/>
</dbReference>
<evidence type="ECO:0000313" key="11">
    <source>
        <dbReference type="Proteomes" id="UP000037109"/>
    </source>
</evidence>
<dbReference type="GO" id="GO:0015820">
    <property type="term" value="P:L-leucine transport"/>
    <property type="evidence" value="ECO:0007669"/>
    <property type="project" value="TreeGrafter"/>
</dbReference>
<sequence>MENKTLAPKQIFAVGLMLFALFFGAGNMIFPPFLGQAAGTNVWTAIIGFLITGVGLPLLGIIAIAKNGDLQTIASRVHPLYGIIFSIIMYLAIGPFFGIPRTGTVAYEIGITPFLSETASKSAFSLLAYTFVFFGITAWLSLNPSKLVNRIGNIFTPALLIILAVLVIKSIITPMGELKAPMGAYAEQPFFKGFIEGYLTMDTIAALVFGIIVIGSIQGMGVKNKQSLMKICITAGLIAAAGLAAVYLSLAYIGASSMEALGKLDNGGAILSAASYYLFGSAGAVILALAITVACLTTSVGLVSACAQYFHKLLPKVPYKTIVIIISLFSMVVSNIGLTQLIQLSLPILIIIYPLAIVLILLSFMHNAFKGYSGVYIGALIPTGLISFVDGLKTAGMDVSSITDSLQFLPFFNEGIGWIVPAIAGAVIGYFLAMAFGEAKKPIPVND</sequence>
<dbReference type="InterPro" id="IPR004685">
    <property type="entry name" value="Brnchd-chn_aa_trnsp_Livcs"/>
</dbReference>
<dbReference type="PATRIC" id="fig|1459.3.peg.1684"/>
<accession>A0A0M0GA72</accession>
<dbReference type="GO" id="GO:0005304">
    <property type="term" value="F:L-valine transmembrane transporter activity"/>
    <property type="evidence" value="ECO:0007669"/>
    <property type="project" value="TreeGrafter"/>
</dbReference>
<keyword evidence="11" id="KW-1185">Reference proteome</keyword>
<keyword evidence="4" id="KW-1003">Cell membrane</keyword>
<evidence type="ECO:0000256" key="6">
    <source>
        <dbReference type="ARBA" id="ARBA00022970"/>
    </source>
</evidence>
<protein>
    <recommendedName>
        <fullName evidence="9">Branched-chain amino acid transport system carrier protein</fullName>
    </recommendedName>
</protein>
<comment type="similarity">
    <text evidence="2 9">Belongs to the branched chain amino acid transporter family.</text>
</comment>
<keyword evidence="3 9" id="KW-0813">Transport</keyword>
<dbReference type="RefSeq" id="WP_053434102.1">
    <property type="nucleotide sequence ID" value="NZ_LGUF01000007.1"/>
</dbReference>
<evidence type="ECO:0000256" key="2">
    <source>
        <dbReference type="ARBA" id="ARBA00008540"/>
    </source>
</evidence>
<keyword evidence="6 9" id="KW-0029">Amino-acid transport</keyword>
<evidence type="ECO:0000256" key="3">
    <source>
        <dbReference type="ARBA" id="ARBA00022448"/>
    </source>
</evidence>
<dbReference type="EMBL" id="LGUF01000007">
    <property type="protein sequence ID" value="KON86734.1"/>
    <property type="molecule type" value="Genomic_DNA"/>
</dbReference>
<evidence type="ECO:0000256" key="5">
    <source>
        <dbReference type="ARBA" id="ARBA00022692"/>
    </source>
</evidence>
<dbReference type="GO" id="GO:0005886">
    <property type="term" value="C:plasma membrane"/>
    <property type="evidence" value="ECO:0007669"/>
    <property type="project" value="UniProtKB-SubCell"/>
</dbReference>
<keyword evidence="8" id="KW-0472">Membrane</keyword>
<evidence type="ECO:0000256" key="8">
    <source>
        <dbReference type="ARBA" id="ARBA00023136"/>
    </source>
</evidence>
<dbReference type="NCBIfam" id="TIGR00796">
    <property type="entry name" value="livcs"/>
    <property type="match status" value="1"/>
</dbReference>
<reference evidence="11" key="1">
    <citation type="submission" date="2015-07" db="EMBL/GenBank/DDBJ databases">
        <title>Fjat-10036 dsm4.</title>
        <authorList>
            <person name="Liu B."/>
            <person name="Wang J."/>
            <person name="Zhu Y."/>
            <person name="Liu G."/>
            <person name="Chen Q."/>
            <person name="Chen Z."/>
            <person name="Lan J."/>
            <person name="Che J."/>
            <person name="Ge C."/>
            <person name="Shi H."/>
            <person name="Pan Z."/>
            <person name="Liu X."/>
        </authorList>
    </citation>
    <scope>NUCLEOTIDE SEQUENCE [LARGE SCALE GENOMIC DNA]</scope>
    <source>
        <strain evidence="11">DSM 4</strain>
    </source>
</reference>
<proteinExistence type="inferred from homology"/>
<keyword evidence="7" id="KW-1133">Transmembrane helix</keyword>
<evidence type="ECO:0000313" key="10">
    <source>
        <dbReference type="EMBL" id="KON86734.1"/>
    </source>
</evidence>
<evidence type="ECO:0000256" key="4">
    <source>
        <dbReference type="ARBA" id="ARBA00022475"/>
    </source>
</evidence>
<dbReference type="GO" id="GO:0015818">
    <property type="term" value="P:isoleucine transport"/>
    <property type="evidence" value="ECO:0007669"/>
    <property type="project" value="TreeGrafter"/>
</dbReference>
<dbReference type="PANTHER" id="PTHR30588">
    <property type="entry name" value="BRANCHED-CHAIN AMINO ACID TRANSPORT SYSTEM 2 CARRIER PROTEIN"/>
    <property type="match status" value="1"/>
</dbReference>
<comment type="caution">
    <text evidence="10">The sequence shown here is derived from an EMBL/GenBank/DDBJ whole genome shotgun (WGS) entry which is preliminary data.</text>
</comment>
<evidence type="ECO:0000256" key="7">
    <source>
        <dbReference type="ARBA" id="ARBA00022989"/>
    </source>
</evidence>
<dbReference type="Pfam" id="PF05525">
    <property type="entry name" value="Branch_AA_trans"/>
    <property type="match status" value="1"/>
</dbReference>
<dbReference type="Proteomes" id="UP000037109">
    <property type="component" value="Unassembled WGS sequence"/>
</dbReference>
<evidence type="ECO:0000256" key="9">
    <source>
        <dbReference type="RuleBase" id="RU362122"/>
    </source>
</evidence>